<reference evidence="1" key="2">
    <citation type="submission" date="2020-11" db="EMBL/GenBank/DDBJ databases">
        <authorList>
            <person name="McCartney M.A."/>
            <person name="Auch B."/>
            <person name="Kono T."/>
            <person name="Mallez S."/>
            <person name="Becker A."/>
            <person name="Gohl D.M."/>
            <person name="Silverstein K.A.T."/>
            <person name="Koren S."/>
            <person name="Bechman K.B."/>
            <person name="Herman A."/>
            <person name="Abrahante J.E."/>
            <person name="Garbe J."/>
        </authorList>
    </citation>
    <scope>NUCLEOTIDE SEQUENCE</scope>
    <source>
        <strain evidence="1">Duluth1</strain>
        <tissue evidence="1">Whole animal</tissue>
    </source>
</reference>
<evidence type="ECO:0000313" key="2">
    <source>
        <dbReference type="Proteomes" id="UP000828390"/>
    </source>
</evidence>
<gene>
    <name evidence="1" type="ORF">DPMN_177410</name>
</gene>
<proteinExistence type="predicted"/>
<evidence type="ECO:0000313" key="1">
    <source>
        <dbReference type="EMBL" id="KAH3775999.1"/>
    </source>
</evidence>
<name>A0A9D4IK61_DREPO</name>
<dbReference type="AlphaFoldDB" id="A0A9D4IK61"/>
<dbReference type="Proteomes" id="UP000828390">
    <property type="component" value="Unassembled WGS sequence"/>
</dbReference>
<sequence>MIETLSRCGSSNANNSRIAAVTNVLTKFHEDANKEKLPAPCGHVFQQTGTMFAPIQDIIKTNVLTKFHDYWTIDKNATPPAGGNDFLPTETIFQQVQDIIGTNLLTNGFFFKSTGTIFELCSGNRTINVASIILTRKTASSPCDIIGTKILTKFYEDRTINMASRVLTAHDTRRTKCDHNISP</sequence>
<dbReference type="EMBL" id="JAIWYP010000009">
    <property type="protein sequence ID" value="KAH3775999.1"/>
    <property type="molecule type" value="Genomic_DNA"/>
</dbReference>
<organism evidence="1 2">
    <name type="scientific">Dreissena polymorpha</name>
    <name type="common">Zebra mussel</name>
    <name type="synonym">Mytilus polymorpha</name>
    <dbReference type="NCBI Taxonomy" id="45954"/>
    <lineage>
        <taxon>Eukaryota</taxon>
        <taxon>Metazoa</taxon>
        <taxon>Spiralia</taxon>
        <taxon>Lophotrochozoa</taxon>
        <taxon>Mollusca</taxon>
        <taxon>Bivalvia</taxon>
        <taxon>Autobranchia</taxon>
        <taxon>Heteroconchia</taxon>
        <taxon>Euheterodonta</taxon>
        <taxon>Imparidentia</taxon>
        <taxon>Neoheterodontei</taxon>
        <taxon>Myida</taxon>
        <taxon>Dreissenoidea</taxon>
        <taxon>Dreissenidae</taxon>
        <taxon>Dreissena</taxon>
    </lineage>
</organism>
<keyword evidence="2" id="KW-1185">Reference proteome</keyword>
<protein>
    <submittedName>
        <fullName evidence="1">Uncharacterized protein</fullName>
    </submittedName>
</protein>
<accession>A0A9D4IK61</accession>
<reference evidence="1" key="1">
    <citation type="journal article" date="2019" name="bioRxiv">
        <title>The Genome of the Zebra Mussel, Dreissena polymorpha: A Resource for Invasive Species Research.</title>
        <authorList>
            <person name="McCartney M.A."/>
            <person name="Auch B."/>
            <person name="Kono T."/>
            <person name="Mallez S."/>
            <person name="Zhang Y."/>
            <person name="Obille A."/>
            <person name="Becker A."/>
            <person name="Abrahante J.E."/>
            <person name="Garbe J."/>
            <person name="Badalamenti J.P."/>
            <person name="Herman A."/>
            <person name="Mangelson H."/>
            <person name="Liachko I."/>
            <person name="Sullivan S."/>
            <person name="Sone E.D."/>
            <person name="Koren S."/>
            <person name="Silverstein K.A.T."/>
            <person name="Beckman K.B."/>
            <person name="Gohl D.M."/>
        </authorList>
    </citation>
    <scope>NUCLEOTIDE SEQUENCE</scope>
    <source>
        <strain evidence="1">Duluth1</strain>
        <tissue evidence="1">Whole animal</tissue>
    </source>
</reference>
<comment type="caution">
    <text evidence="1">The sequence shown here is derived from an EMBL/GenBank/DDBJ whole genome shotgun (WGS) entry which is preliminary data.</text>
</comment>